<keyword evidence="3" id="KW-1185">Reference proteome</keyword>
<reference evidence="2 3" key="1">
    <citation type="submission" date="2023-01" db="EMBL/GenBank/DDBJ databases">
        <title>Analysis of 21 Apiospora genomes using comparative genomics revels a genus with tremendous synthesis potential of carbohydrate active enzymes and secondary metabolites.</title>
        <authorList>
            <person name="Sorensen T."/>
        </authorList>
    </citation>
    <scope>NUCLEOTIDE SEQUENCE [LARGE SCALE GENOMIC DNA]</scope>
    <source>
        <strain evidence="2 3">CBS 33761</strain>
    </source>
</reference>
<feature type="compositionally biased region" description="Basic residues" evidence="1">
    <location>
        <begin position="162"/>
        <end position="172"/>
    </location>
</feature>
<name>A0ABR1T1E0_9PEZI</name>
<proteinExistence type="predicted"/>
<protein>
    <submittedName>
        <fullName evidence="2">Uncharacterized protein</fullName>
    </submittedName>
</protein>
<evidence type="ECO:0000313" key="2">
    <source>
        <dbReference type="EMBL" id="KAK8039891.1"/>
    </source>
</evidence>
<accession>A0ABR1T1E0</accession>
<feature type="region of interest" description="Disordered" evidence="1">
    <location>
        <begin position="131"/>
        <end position="205"/>
    </location>
</feature>
<feature type="compositionally biased region" description="Pro residues" evidence="1">
    <location>
        <begin position="175"/>
        <end position="197"/>
    </location>
</feature>
<feature type="region of interest" description="Disordered" evidence="1">
    <location>
        <begin position="1"/>
        <end position="39"/>
    </location>
</feature>
<gene>
    <name evidence="2" type="ORF">PG993_008302</name>
</gene>
<evidence type="ECO:0000313" key="3">
    <source>
        <dbReference type="Proteomes" id="UP001444661"/>
    </source>
</evidence>
<sequence length="280" mass="30061">MAPGAGKPCSWSTTPASKEAEKGPEMSCAIEEGHSTPPMIREMTKYHQQLKAERYENRNCHPDPARQTVCGFAVDHKKLADAGVAGANNPHEAATASAASGTDDPSELTMTYISACARVNQAAMRQNGAINTAPTNQTEPPHVTFAGVAAPPQPHPQPQPKKVGKKGKKKVRSPPQAPPQPPLQKPTTKTPPPPPPAGIDIYSTTPERPWTKSYRCVRNPTYGDEGDSCESTCTGVTVWCQSDKRFLPCMHGPNRRPGSSEGEPLSDFDLEAIRKGSSTF</sequence>
<organism evidence="2 3">
    <name type="scientific">Apiospora rasikravindrae</name>
    <dbReference type="NCBI Taxonomy" id="990691"/>
    <lineage>
        <taxon>Eukaryota</taxon>
        <taxon>Fungi</taxon>
        <taxon>Dikarya</taxon>
        <taxon>Ascomycota</taxon>
        <taxon>Pezizomycotina</taxon>
        <taxon>Sordariomycetes</taxon>
        <taxon>Xylariomycetidae</taxon>
        <taxon>Amphisphaeriales</taxon>
        <taxon>Apiosporaceae</taxon>
        <taxon>Apiospora</taxon>
    </lineage>
</organism>
<dbReference type="EMBL" id="JAQQWK010000006">
    <property type="protein sequence ID" value="KAK8039891.1"/>
    <property type="molecule type" value="Genomic_DNA"/>
</dbReference>
<dbReference type="Proteomes" id="UP001444661">
    <property type="component" value="Unassembled WGS sequence"/>
</dbReference>
<feature type="region of interest" description="Disordered" evidence="1">
    <location>
        <begin position="251"/>
        <end position="280"/>
    </location>
</feature>
<evidence type="ECO:0000256" key="1">
    <source>
        <dbReference type="SAM" id="MobiDB-lite"/>
    </source>
</evidence>
<comment type="caution">
    <text evidence="2">The sequence shown here is derived from an EMBL/GenBank/DDBJ whole genome shotgun (WGS) entry which is preliminary data.</text>
</comment>